<accession>A0A6E8VJQ0</accession>
<protein>
    <recommendedName>
        <fullName evidence="4">Neuropeptide F</fullName>
    </recommendedName>
</protein>
<name>A0A6E8VJQ0_ANOCL</name>
<keyword evidence="3" id="KW-1185">Reference proteome</keyword>
<reference key="1">
    <citation type="journal article" date="2019" name="Genes (Basel)">
        <title>A High-Quality De novo Genome Assembly from a Single Mosquito Using PacBio Sequencing.</title>
        <authorList>
            <person name="Kingan S.B."/>
            <person name="Heaton H."/>
            <person name="Cudini J."/>
            <person name="Lambert C.C."/>
            <person name="Baybayan P."/>
            <person name="Galvin B.D."/>
            <person name="Durbin R."/>
            <person name="Korlach J."/>
            <person name="Lawniczak M.K.N."/>
        </authorList>
    </citation>
    <scope>NUCLEOTIDE SEQUENCE [LARGE SCALE GENOMIC DNA]</scope>
    <source>
        <strain>Mali-NIH</strain>
    </source>
</reference>
<dbReference type="Proteomes" id="UP001105220">
    <property type="component" value="Unplaced"/>
</dbReference>
<feature type="chain" id="PRO_5026134226" description="Neuropeptide F" evidence="1">
    <location>
        <begin position="30"/>
        <end position="89"/>
    </location>
</feature>
<keyword evidence="1" id="KW-0732">Signal</keyword>
<evidence type="ECO:0000313" key="3">
    <source>
        <dbReference type="Proteomes" id="UP001105220"/>
    </source>
</evidence>
<dbReference type="VEuPathDB" id="VectorBase:ACMO_013354"/>
<feature type="signal peptide" evidence="1">
    <location>
        <begin position="1"/>
        <end position="29"/>
    </location>
</feature>
<reference evidence="2" key="2">
    <citation type="submission" date="2020-05" db="UniProtKB">
        <authorList>
            <consortium name="EnsemblMetazoa"/>
        </authorList>
    </citation>
    <scope>IDENTIFICATION</scope>
    <source>
        <strain evidence="2">Ngousso</strain>
    </source>
</reference>
<dbReference type="EnsemblMetazoa" id="ACON004642-RA">
    <property type="protein sequence ID" value="ACON004642-PA"/>
    <property type="gene ID" value="ACON004642"/>
</dbReference>
<dbReference type="AlphaFoldDB" id="A0A6E8VJQ0"/>
<evidence type="ECO:0000313" key="2">
    <source>
        <dbReference type="EnsemblMetazoa" id="ACON004642-PA"/>
    </source>
</evidence>
<evidence type="ECO:0008006" key="4">
    <source>
        <dbReference type="Google" id="ProtNLM"/>
    </source>
</evidence>
<dbReference type="VEuPathDB" id="VectorBase:ACON004642"/>
<evidence type="ECO:0000256" key="1">
    <source>
        <dbReference type="SAM" id="SignalP"/>
    </source>
</evidence>
<proteinExistence type="predicted"/>
<dbReference type="VEuPathDB" id="VectorBase:ACON2_042054"/>
<dbReference type="RefSeq" id="XP_040224122.1">
    <property type="nucleotide sequence ID" value="XM_040368188.2"/>
</dbReference>
<organism evidence="2 3">
    <name type="scientific">Anopheles coluzzii</name>
    <name type="common">African malaria mosquito</name>
    <dbReference type="NCBI Taxonomy" id="1518534"/>
    <lineage>
        <taxon>Eukaryota</taxon>
        <taxon>Metazoa</taxon>
        <taxon>Ecdysozoa</taxon>
        <taxon>Arthropoda</taxon>
        <taxon>Hexapoda</taxon>
        <taxon>Insecta</taxon>
        <taxon>Pterygota</taxon>
        <taxon>Neoptera</taxon>
        <taxon>Endopterygota</taxon>
        <taxon>Diptera</taxon>
        <taxon>Nematocera</taxon>
        <taxon>Culicoidea</taxon>
        <taxon>Culicidae</taxon>
        <taxon>Anophelinae</taxon>
        <taxon>Anopheles</taxon>
    </lineage>
</organism>
<sequence length="89" mass="9838">MASGTFTQRLLVALMIFALIADLSTLVAARPQDSDAASVAAAIRYLQELETKHAQHARPRFGKRGGYLNPAIFGQDEQEVDWQDSTFSR</sequence>
<dbReference type="GeneID" id="120950278"/>
<dbReference type="SMR" id="A0A6E8VJQ0"/>